<dbReference type="GO" id="GO:0070973">
    <property type="term" value="P:protein localization to endoplasmic reticulum exit site"/>
    <property type="evidence" value="ECO:0007669"/>
    <property type="project" value="TreeGrafter"/>
</dbReference>
<accession>A0A8T0USN2</accession>
<dbReference type="PANTHER" id="PTHR13402">
    <property type="entry name" value="RGPR-RELATED"/>
    <property type="match status" value="1"/>
</dbReference>
<dbReference type="GO" id="GO:0012507">
    <property type="term" value="C:ER to Golgi transport vesicle membrane"/>
    <property type="evidence" value="ECO:0007669"/>
    <property type="project" value="TreeGrafter"/>
</dbReference>
<dbReference type="EMBL" id="CM029041">
    <property type="protein sequence ID" value="KAG2624156.1"/>
    <property type="molecule type" value="Genomic_DNA"/>
</dbReference>
<organism evidence="8 9">
    <name type="scientific">Panicum virgatum</name>
    <name type="common">Blackwell switchgrass</name>
    <dbReference type="NCBI Taxonomy" id="38727"/>
    <lineage>
        <taxon>Eukaryota</taxon>
        <taxon>Viridiplantae</taxon>
        <taxon>Streptophyta</taxon>
        <taxon>Embryophyta</taxon>
        <taxon>Tracheophyta</taxon>
        <taxon>Spermatophyta</taxon>
        <taxon>Magnoliopsida</taxon>
        <taxon>Liliopsida</taxon>
        <taxon>Poales</taxon>
        <taxon>Poaceae</taxon>
        <taxon>PACMAD clade</taxon>
        <taxon>Panicoideae</taxon>
        <taxon>Panicodae</taxon>
        <taxon>Paniceae</taxon>
        <taxon>Panicinae</taxon>
        <taxon>Panicum</taxon>
        <taxon>Panicum sect. Hiantes</taxon>
    </lineage>
</organism>
<comment type="subcellular location">
    <subcellularLocation>
        <location evidence="1">Endoplasmic reticulum</location>
    </subcellularLocation>
</comment>
<sequence length="473" mass="50741">MSFLCNLQRTEVYEYAKVLGNSQYTLLPFQPYKLIYAYMLAEVGKVSDSLRYCQASLKVLRVSGRTPELEACKQLFLTLEERIRTHQQGGYATNLAPGKIVGKLFTSLDKSLSRMMGTQSAPLPQLPQGAANERDVYSPPDTKILNSQLVMSMSPLVSSASEQSMSEMAGTSGPGREAAHNRSISEPDFGRSPQQQGAGSSKAQSTSGSGGSRFGWLVQKTMGLVSKSHRQAKLGEQNKFYYDEKLKRWVEEGAEVPAEEPPLPPPPTKMSFQNSVPDSNLNGPPIGGGYAANGFVEAKNSSPLEPRSGMPPMPPTQNQFSARGRMGVRSRYVDTFNKGGGGGGANASGAATSYSKPAAPSVSPLSGAKFFVPTPAAVASEQQMAAPDAHSETAQQDEPSSSQVSEAAFSTPPPAVLMQSTIQRYPSGDNIQRYPSMDNIMTPSDSVSSSMSRSRASSWSGAYPEPVEQHCCF</sequence>
<feature type="compositionally biased region" description="Low complexity" evidence="6">
    <location>
        <begin position="192"/>
        <end position="207"/>
    </location>
</feature>
<evidence type="ECO:0000313" key="8">
    <source>
        <dbReference type="EMBL" id="KAG2624156.1"/>
    </source>
</evidence>
<evidence type="ECO:0000259" key="7">
    <source>
        <dbReference type="Pfam" id="PF12931"/>
    </source>
</evidence>
<comment type="similarity">
    <text evidence="2">Belongs to the SEC16 family.</text>
</comment>
<proteinExistence type="inferred from homology"/>
<feature type="region of interest" description="Disordered" evidence="6">
    <location>
        <begin position="116"/>
        <end position="141"/>
    </location>
</feature>
<evidence type="ECO:0000256" key="5">
    <source>
        <dbReference type="ARBA" id="ARBA00022892"/>
    </source>
</evidence>
<evidence type="ECO:0000256" key="1">
    <source>
        <dbReference type="ARBA" id="ARBA00004240"/>
    </source>
</evidence>
<feature type="region of interest" description="Disordered" evidence="6">
    <location>
        <begin position="282"/>
        <end position="321"/>
    </location>
</feature>
<feature type="region of interest" description="Disordered" evidence="6">
    <location>
        <begin position="155"/>
        <end position="214"/>
    </location>
</feature>
<feature type="compositionally biased region" description="Polar residues" evidence="6">
    <location>
        <begin position="392"/>
        <end position="405"/>
    </location>
</feature>
<comment type="caution">
    <text evidence="8">The sequence shown here is derived from an EMBL/GenBank/DDBJ whole genome shotgun (WGS) entry which is preliminary data.</text>
</comment>
<gene>
    <name evidence="8" type="ORF">PVAP13_3KG108727</name>
</gene>
<evidence type="ECO:0000313" key="9">
    <source>
        <dbReference type="Proteomes" id="UP000823388"/>
    </source>
</evidence>
<feature type="compositionally biased region" description="Low complexity" evidence="6">
    <location>
        <begin position="444"/>
        <end position="460"/>
    </location>
</feature>
<evidence type="ECO:0000256" key="6">
    <source>
        <dbReference type="SAM" id="MobiDB-lite"/>
    </source>
</evidence>
<reference evidence="8" key="1">
    <citation type="submission" date="2020-05" db="EMBL/GenBank/DDBJ databases">
        <title>WGS assembly of Panicum virgatum.</title>
        <authorList>
            <person name="Lovell J.T."/>
            <person name="Jenkins J."/>
            <person name="Shu S."/>
            <person name="Juenger T.E."/>
            <person name="Schmutz J."/>
        </authorList>
    </citation>
    <scope>NUCLEOTIDE SEQUENCE</scope>
    <source>
        <strain evidence="8">AP13</strain>
    </source>
</reference>
<dbReference type="Pfam" id="PF12931">
    <property type="entry name" value="TPR_Sec16"/>
    <property type="match status" value="1"/>
</dbReference>
<name>A0A8T0USN2_PANVG</name>
<dbReference type="InterPro" id="IPR024298">
    <property type="entry name" value="Sec16_Sec23-bd"/>
</dbReference>
<feature type="compositionally biased region" description="Basic and acidic residues" evidence="6">
    <location>
        <begin position="177"/>
        <end position="189"/>
    </location>
</feature>
<evidence type="ECO:0000256" key="3">
    <source>
        <dbReference type="ARBA" id="ARBA00022448"/>
    </source>
</evidence>
<keyword evidence="3" id="KW-0813">Transport</keyword>
<dbReference type="AlphaFoldDB" id="A0A8T0USN2"/>
<dbReference type="PANTHER" id="PTHR13402:SF31">
    <property type="entry name" value="PROTEIN TRANSPORT PROTEIN SEC16"/>
    <property type="match status" value="1"/>
</dbReference>
<feature type="region of interest" description="Disordered" evidence="6">
    <location>
        <begin position="378"/>
        <end position="473"/>
    </location>
</feature>
<dbReference type="GO" id="GO:0016192">
    <property type="term" value="P:vesicle-mediated transport"/>
    <property type="evidence" value="ECO:0007669"/>
    <property type="project" value="UniProtKB-KW"/>
</dbReference>
<feature type="domain" description="Sec16 Sec23-binding" evidence="7">
    <location>
        <begin position="6"/>
        <end position="114"/>
    </location>
</feature>
<dbReference type="GO" id="GO:0070971">
    <property type="term" value="C:endoplasmic reticulum exit site"/>
    <property type="evidence" value="ECO:0007669"/>
    <property type="project" value="TreeGrafter"/>
</dbReference>
<keyword evidence="9" id="KW-1185">Reference proteome</keyword>
<protein>
    <recommendedName>
        <fullName evidence="7">Sec16 Sec23-binding domain-containing protein</fullName>
    </recommendedName>
</protein>
<dbReference type="GO" id="GO:0007030">
    <property type="term" value="P:Golgi organization"/>
    <property type="evidence" value="ECO:0007669"/>
    <property type="project" value="TreeGrafter"/>
</dbReference>
<keyword evidence="5" id="KW-0931">ER-Golgi transport</keyword>
<dbReference type="Proteomes" id="UP000823388">
    <property type="component" value="Chromosome 3K"/>
</dbReference>
<feature type="compositionally biased region" description="Low complexity" evidence="6">
    <location>
        <begin position="158"/>
        <end position="169"/>
    </location>
</feature>
<keyword evidence="4" id="KW-0256">Endoplasmic reticulum</keyword>
<evidence type="ECO:0000256" key="2">
    <source>
        <dbReference type="ARBA" id="ARBA00005927"/>
    </source>
</evidence>
<evidence type="ECO:0000256" key="4">
    <source>
        <dbReference type="ARBA" id="ARBA00022824"/>
    </source>
</evidence>